<evidence type="ECO:0000256" key="7">
    <source>
        <dbReference type="SAM" id="MobiDB-lite"/>
    </source>
</evidence>
<dbReference type="GO" id="GO:0007188">
    <property type="term" value="P:adenylate cyclase-modulating G protein-coupled receptor signaling pathway"/>
    <property type="evidence" value="ECO:0007669"/>
    <property type="project" value="TreeGrafter"/>
</dbReference>
<feature type="binding site" evidence="5">
    <location>
        <begin position="614"/>
        <end position="617"/>
    </location>
    <ligand>
        <name>GTP</name>
        <dbReference type="ChEBI" id="CHEBI:37565"/>
    </ligand>
</feature>
<dbReference type="Gene3D" id="3.40.50.300">
    <property type="entry name" value="P-loop containing nucleotide triphosphate hydrolases"/>
    <property type="match status" value="2"/>
</dbReference>
<feature type="region of interest" description="Disordered" evidence="7">
    <location>
        <begin position="83"/>
        <end position="102"/>
    </location>
</feature>
<dbReference type="OrthoDB" id="5817230at2759"/>
<dbReference type="STRING" id="5364.A0A5C3MZS6"/>
<evidence type="ECO:0000256" key="3">
    <source>
        <dbReference type="ARBA" id="ARBA00023134"/>
    </source>
</evidence>
<dbReference type="GO" id="GO:0005525">
    <property type="term" value="F:GTP binding"/>
    <property type="evidence" value="ECO:0007669"/>
    <property type="project" value="UniProtKB-KW"/>
</dbReference>
<evidence type="ECO:0000313" key="9">
    <source>
        <dbReference type="Proteomes" id="UP000305948"/>
    </source>
</evidence>
<dbReference type="GO" id="GO:0005737">
    <property type="term" value="C:cytoplasm"/>
    <property type="evidence" value="ECO:0007669"/>
    <property type="project" value="TreeGrafter"/>
</dbReference>
<dbReference type="SUPFAM" id="SSF52540">
    <property type="entry name" value="P-loop containing nucleoside triphosphate hydrolases"/>
    <property type="match status" value="1"/>
</dbReference>
<sequence>MDLWTRGTGPGGADIAEISVDRTTGCWCLAAVSEQLVLSVLVVDSVDRWTEPHRPSVRISIKHRCSSVPPATMPSIRAVGNSDDPFESMLRPPSGETADQKADRIRREEEAKRISQAIDESLKQERIERKKRRVVRLLLLGQSESGKSTTLRQFQRLYTPTAFRQERVLWRSVIQLNLIRSIRTILEALPSGSGHSSYPHSPPRYSSRANSHSDYHRSTNGRNNSHGHTKSDYSRSPSRKRSPKYNHYSSSHHMASTTSQTRSYGSATLDIFEEDRESSPPPGASSSSAPSVANISPEFDTDDRILAAMGSPALPEIRDRLELLRDVENSLIRKLILDPVREGEGVDLEDDEDRGRWAHGSGKSKAVDWAAASGSWPWTSEEVFIRPGTAWKGALAKMVQPVGDGDSDIPPVPSLSNSVTTRATTTASSSPIDLFAANGMHSVRRPSCPGIEDSPTSILNRLREDMMTLWHDRGVREVLRRRKLRLEEGPGFFLNDIERITSLKYTPTEDDVLKARLKTVGVSEYKFEMEASAGKESGTEWRIVDVGGSRSQRPTWVPFFDDVDAIIFLAPISGFDQVLTEDRSINRLEDSVLLWKAICSNKLLANVELVLFLNKCDILDQKLKSGVRLSKYVRSFGDRPNDLETASKYFRSKFNAIQREYSPNPRKFYGFCTSVTDTNTTAGILASVRDMVIRQHLKQSKLL</sequence>
<dbReference type="InterPro" id="IPR027417">
    <property type="entry name" value="P-loop_NTPase"/>
</dbReference>
<dbReference type="Proteomes" id="UP000305948">
    <property type="component" value="Unassembled WGS sequence"/>
</dbReference>
<feature type="compositionally biased region" description="Low complexity" evidence="7">
    <location>
        <begin position="284"/>
        <end position="296"/>
    </location>
</feature>
<reference evidence="8 9" key="1">
    <citation type="journal article" date="2019" name="Nat. Ecol. Evol.">
        <title>Megaphylogeny resolves global patterns of mushroom evolution.</title>
        <authorList>
            <person name="Varga T."/>
            <person name="Krizsan K."/>
            <person name="Foldi C."/>
            <person name="Dima B."/>
            <person name="Sanchez-Garcia M."/>
            <person name="Sanchez-Ramirez S."/>
            <person name="Szollosi G.J."/>
            <person name="Szarkandi J.G."/>
            <person name="Papp V."/>
            <person name="Albert L."/>
            <person name="Andreopoulos W."/>
            <person name="Angelini C."/>
            <person name="Antonin V."/>
            <person name="Barry K.W."/>
            <person name="Bougher N.L."/>
            <person name="Buchanan P."/>
            <person name="Buyck B."/>
            <person name="Bense V."/>
            <person name="Catcheside P."/>
            <person name="Chovatia M."/>
            <person name="Cooper J."/>
            <person name="Damon W."/>
            <person name="Desjardin D."/>
            <person name="Finy P."/>
            <person name="Geml J."/>
            <person name="Haridas S."/>
            <person name="Hughes K."/>
            <person name="Justo A."/>
            <person name="Karasinski D."/>
            <person name="Kautmanova I."/>
            <person name="Kiss B."/>
            <person name="Kocsube S."/>
            <person name="Kotiranta H."/>
            <person name="LaButti K.M."/>
            <person name="Lechner B.E."/>
            <person name="Liimatainen K."/>
            <person name="Lipzen A."/>
            <person name="Lukacs Z."/>
            <person name="Mihaltcheva S."/>
            <person name="Morgado L.N."/>
            <person name="Niskanen T."/>
            <person name="Noordeloos M.E."/>
            <person name="Ohm R.A."/>
            <person name="Ortiz-Santana B."/>
            <person name="Ovrebo C."/>
            <person name="Racz N."/>
            <person name="Riley R."/>
            <person name="Savchenko A."/>
            <person name="Shiryaev A."/>
            <person name="Soop K."/>
            <person name="Spirin V."/>
            <person name="Szebenyi C."/>
            <person name="Tomsovsky M."/>
            <person name="Tulloss R.E."/>
            <person name="Uehling J."/>
            <person name="Grigoriev I.V."/>
            <person name="Vagvolgyi C."/>
            <person name="Papp T."/>
            <person name="Martin F.M."/>
            <person name="Miettinen O."/>
            <person name="Hibbett D.S."/>
            <person name="Nagy L.G."/>
        </authorList>
    </citation>
    <scope>NUCLEOTIDE SEQUENCE [LARGE SCALE GENOMIC DNA]</scope>
    <source>
        <strain evidence="8 9">OMC1185</strain>
    </source>
</reference>
<gene>
    <name evidence="8" type="ORF">OE88DRAFT_407358</name>
</gene>
<evidence type="ECO:0000256" key="2">
    <source>
        <dbReference type="ARBA" id="ARBA00022741"/>
    </source>
</evidence>
<dbReference type="SUPFAM" id="SSF47895">
    <property type="entry name" value="Transducin (alpha subunit), insertion domain"/>
    <property type="match status" value="1"/>
</dbReference>
<feature type="binding site" evidence="6">
    <location>
        <position position="519"/>
    </location>
    <ligand>
        <name>Mg(2+)</name>
        <dbReference type="ChEBI" id="CHEBI:18420"/>
    </ligand>
</feature>
<keyword evidence="1 6" id="KW-0479">Metal-binding</keyword>
<feature type="compositionally biased region" description="Low complexity" evidence="7">
    <location>
        <begin position="190"/>
        <end position="208"/>
    </location>
</feature>
<name>A0A5C3MZS6_9AGAM</name>
<evidence type="ECO:0000256" key="5">
    <source>
        <dbReference type="PIRSR" id="PIRSR601019-1"/>
    </source>
</evidence>
<dbReference type="FunFam" id="3.40.50.300:FF:000692">
    <property type="entry name" value="Guanine nucleotide-binding protein subunit alpha"/>
    <property type="match status" value="1"/>
</dbReference>
<keyword evidence="6" id="KW-0460">Magnesium</keyword>
<dbReference type="GO" id="GO:0005834">
    <property type="term" value="C:heterotrimeric G-protein complex"/>
    <property type="evidence" value="ECO:0007669"/>
    <property type="project" value="TreeGrafter"/>
</dbReference>
<protein>
    <submittedName>
        <fullName evidence="8">G-alpha-domain-containing protein</fullName>
    </submittedName>
</protein>
<dbReference type="GO" id="GO:0003924">
    <property type="term" value="F:GTPase activity"/>
    <property type="evidence" value="ECO:0007669"/>
    <property type="project" value="InterPro"/>
</dbReference>
<feature type="region of interest" description="Disordered" evidence="7">
    <location>
        <begin position="189"/>
        <end position="296"/>
    </location>
</feature>
<accession>A0A5C3MZS6</accession>
<dbReference type="SMART" id="SM00275">
    <property type="entry name" value="G_alpha"/>
    <property type="match status" value="1"/>
</dbReference>
<dbReference type="GO" id="GO:0001664">
    <property type="term" value="F:G protein-coupled receptor binding"/>
    <property type="evidence" value="ECO:0007669"/>
    <property type="project" value="TreeGrafter"/>
</dbReference>
<dbReference type="EMBL" id="ML213516">
    <property type="protein sequence ID" value="TFK49298.1"/>
    <property type="molecule type" value="Genomic_DNA"/>
</dbReference>
<evidence type="ECO:0000256" key="6">
    <source>
        <dbReference type="PIRSR" id="PIRSR601019-2"/>
    </source>
</evidence>
<dbReference type="PANTHER" id="PTHR10218:SF360">
    <property type="entry name" value="GUANINE NUCLEOTIDE-BINDING PROTEIN SUBUNIT ALPHA HOMOLOG"/>
    <property type="match status" value="1"/>
</dbReference>
<keyword evidence="4" id="KW-0807">Transducer</keyword>
<feature type="binding site" evidence="5">
    <location>
        <begin position="513"/>
        <end position="519"/>
    </location>
    <ligand>
        <name>GTP</name>
        <dbReference type="ChEBI" id="CHEBI:37565"/>
    </ligand>
</feature>
<dbReference type="InterPro" id="IPR001019">
    <property type="entry name" value="Gprotein_alpha_su"/>
</dbReference>
<evidence type="ECO:0000313" key="8">
    <source>
        <dbReference type="EMBL" id="TFK49298.1"/>
    </source>
</evidence>
<dbReference type="GO" id="GO:0046872">
    <property type="term" value="F:metal ion binding"/>
    <property type="evidence" value="ECO:0007669"/>
    <property type="project" value="UniProtKB-KW"/>
</dbReference>
<dbReference type="GO" id="GO:0031683">
    <property type="term" value="F:G-protein beta/gamma-subunit complex binding"/>
    <property type="evidence" value="ECO:0007669"/>
    <property type="project" value="InterPro"/>
</dbReference>
<dbReference type="CDD" id="cd00066">
    <property type="entry name" value="G-alpha"/>
    <property type="match status" value="1"/>
</dbReference>
<keyword evidence="9" id="KW-1185">Reference proteome</keyword>
<dbReference type="PANTHER" id="PTHR10218">
    <property type="entry name" value="GTP-BINDING PROTEIN ALPHA SUBUNIT"/>
    <property type="match status" value="1"/>
</dbReference>
<keyword evidence="2 5" id="KW-0547">Nucleotide-binding</keyword>
<keyword evidence="3 5" id="KW-0342">GTP-binding</keyword>
<evidence type="ECO:0000256" key="4">
    <source>
        <dbReference type="ARBA" id="ARBA00023224"/>
    </source>
</evidence>
<dbReference type="AlphaFoldDB" id="A0A5C3MZS6"/>
<organism evidence="8 9">
    <name type="scientific">Heliocybe sulcata</name>
    <dbReference type="NCBI Taxonomy" id="5364"/>
    <lineage>
        <taxon>Eukaryota</taxon>
        <taxon>Fungi</taxon>
        <taxon>Dikarya</taxon>
        <taxon>Basidiomycota</taxon>
        <taxon>Agaricomycotina</taxon>
        <taxon>Agaricomycetes</taxon>
        <taxon>Gloeophyllales</taxon>
        <taxon>Gloeophyllaceae</taxon>
        <taxon>Heliocybe</taxon>
    </lineage>
</organism>
<feature type="compositionally biased region" description="Polar residues" evidence="7">
    <location>
        <begin position="247"/>
        <end position="266"/>
    </location>
</feature>
<dbReference type="Pfam" id="PF00503">
    <property type="entry name" value="G-alpha"/>
    <property type="match status" value="2"/>
</dbReference>
<dbReference type="InterPro" id="IPR011025">
    <property type="entry name" value="GproteinA_insert"/>
</dbReference>
<dbReference type="PROSITE" id="PS51882">
    <property type="entry name" value="G_ALPHA"/>
    <property type="match status" value="1"/>
</dbReference>
<evidence type="ECO:0000256" key="1">
    <source>
        <dbReference type="ARBA" id="ARBA00022723"/>
    </source>
</evidence>
<proteinExistence type="predicted"/>